<evidence type="ECO:0000256" key="3">
    <source>
        <dbReference type="SAM" id="MobiDB-lite"/>
    </source>
</evidence>
<keyword evidence="2" id="KW-0067">ATP-binding</keyword>
<evidence type="ECO:0000313" key="5">
    <source>
        <dbReference type="EMBL" id="KAF8391931.1"/>
    </source>
</evidence>
<dbReference type="InterPro" id="IPR011009">
    <property type="entry name" value="Kinase-like_dom_sf"/>
</dbReference>
<keyword evidence="1" id="KW-0547">Nucleotide-binding</keyword>
<feature type="compositionally biased region" description="Low complexity" evidence="3">
    <location>
        <begin position="241"/>
        <end position="254"/>
    </location>
</feature>
<sequence length="481" mass="54096">MSSEDVVVLSFGEKECFHVVDQDIEWVLDTAASYHATPNKEFFTSYKAGDFGTVKMGNTSHSKIIGIGDVCIQTSVGCTLTMKDVRHVPDLRLNLISGIALDRQGYENYFGNGRWKLNMGSLVVTKGKACCTLYKTHAKVCKNELNAVEDSSSPNLWHKRLGHMSEKGLQIMAKKALILFAKDFEMTEKSKGVVDVVSNFTTIPSPLQHTIADGEVHEEIGSDDTQEMIDDEMSEHEVVEQGEQPTQQESSESQVRSGCLSDHIYEDELSTSKKKQLLSWESKLRIATEIADAVAYLHKGTSKIIIHRYINSRTIFLDQHYVANSVAKLFDLGFSVSIPLGETHVESDVVLGTFGFIAPESYSTGRFTEKSDVYNFGMVLIEILIGKRVFVILEEVCGVPVLDQVNSIFRWENDFSHLVHDNEKDFRLYLKANIVKGNKEQLMACTELAIKCIKVNPEERPSMMEAAKELRRIRRFQVDSL</sequence>
<organism evidence="5 6">
    <name type="scientific">Tetracentron sinense</name>
    <name type="common">Spur-leaf</name>
    <dbReference type="NCBI Taxonomy" id="13715"/>
    <lineage>
        <taxon>Eukaryota</taxon>
        <taxon>Viridiplantae</taxon>
        <taxon>Streptophyta</taxon>
        <taxon>Embryophyta</taxon>
        <taxon>Tracheophyta</taxon>
        <taxon>Spermatophyta</taxon>
        <taxon>Magnoliopsida</taxon>
        <taxon>Trochodendrales</taxon>
        <taxon>Trochodendraceae</taxon>
        <taxon>Tetracentron</taxon>
    </lineage>
</organism>
<dbReference type="Pfam" id="PF00069">
    <property type="entry name" value="Pkinase"/>
    <property type="match status" value="1"/>
</dbReference>
<evidence type="ECO:0000256" key="1">
    <source>
        <dbReference type="ARBA" id="ARBA00022741"/>
    </source>
</evidence>
<keyword evidence="6" id="KW-1185">Reference proteome</keyword>
<reference evidence="5 6" key="1">
    <citation type="submission" date="2020-04" db="EMBL/GenBank/DDBJ databases">
        <title>Plant Genome Project.</title>
        <authorList>
            <person name="Zhang R.-G."/>
        </authorList>
    </citation>
    <scope>NUCLEOTIDE SEQUENCE [LARGE SCALE GENOMIC DNA]</scope>
    <source>
        <strain evidence="5">YNK0</strain>
        <tissue evidence="5">Leaf</tissue>
    </source>
</reference>
<dbReference type="OrthoDB" id="993660at2759"/>
<protein>
    <recommendedName>
        <fullName evidence="4">Protein kinase domain-containing protein</fullName>
    </recommendedName>
</protein>
<proteinExistence type="predicted"/>
<dbReference type="GO" id="GO:0007166">
    <property type="term" value="P:cell surface receptor signaling pathway"/>
    <property type="evidence" value="ECO:0007669"/>
    <property type="project" value="InterPro"/>
</dbReference>
<feature type="domain" description="Protein kinase" evidence="4">
    <location>
        <begin position="134"/>
        <end position="473"/>
    </location>
</feature>
<dbReference type="Proteomes" id="UP000655225">
    <property type="component" value="Unassembled WGS sequence"/>
</dbReference>
<dbReference type="Pfam" id="PF13976">
    <property type="entry name" value="gag_pre-integrs"/>
    <property type="match status" value="1"/>
</dbReference>
<dbReference type="AlphaFoldDB" id="A0A834YRM0"/>
<name>A0A834YRM0_TETSI</name>
<dbReference type="InterPro" id="IPR045274">
    <property type="entry name" value="WAK-like"/>
</dbReference>
<evidence type="ECO:0000313" key="6">
    <source>
        <dbReference type="Proteomes" id="UP000655225"/>
    </source>
</evidence>
<comment type="caution">
    <text evidence="5">The sequence shown here is derived from an EMBL/GenBank/DDBJ whole genome shotgun (WGS) entry which is preliminary data.</text>
</comment>
<dbReference type="PANTHER" id="PTHR27005">
    <property type="entry name" value="WALL-ASSOCIATED RECEPTOR KINASE-LIKE 21"/>
    <property type="match status" value="1"/>
</dbReference>
<gene>
    <name evidence="5" type="ORF">HHK36_022271</name>
</gene>
<accession>A0A834YRM0</accession>
<dbReference type="InterPro" id="IPR000719">
    <property type="entry name" value="Prot_kinase_dom"/>
</dbReference>
<dbReference type="GO" id="GO:0004674">
    <property type="term" value="F:protein serine/threonine kinase activity"/>
    <property type="evidence" value="ECO:0007669"/>
    <property type="project" value="TreeGrafter"/>
</dbReference>
<evidence type="ECO:0000256" key="2">
    <source>
        <dbReference type="ARBA" id="ARBA00022840"/>
    </source>
</evidence>
<feature type="region of interest" description="Disordered" evidence="3">
    <location>
        <begin position="233"/>
        <end position="257"/>
    </location>
</feature>
<dbReference type="EMBL" id="JABCRI010000016">
    <property type="protein sequence ID" value="KAF8391931.1"/>
    <property type="molecule type" value="Genomic_DNA"/>
</dbReference>
<dbReference type="InterPro" id="IPR025724">
    <property type="entry name" value="GAG-pre-integrase_dom"/>
</dbReference>
<dbReference type="GO" id="GO:0005886">
    <property type="term" value="C:plasma membrane"/>
    <property type="evidence" value="ECO:0007669"/>
    <property type="project" value="TreeGrafter"/>
</dbReference>
<dbReference type="GO" id="GO:0005524">
    <property type="term" value="F:ATP binding"/>
    <property type="evidence" value="ECO:0007669"/>
    <property type="project" value="UniProtKB-KW"/>
</dbReference>
<dbReference type="Gene3D" id="1.10.510.10">
    <property type="entry name" value="Transferase(Phosphotransferase) domain 1"/>
    <property type="match status" value="1"/>
</dbReference>
<evidence type="ECO:0000259" key="4">
    <source>
        <dbReference type="PROSITE" id="PS50011"/>
    </source>
</evidence>
<dbReference type="PROSITE" id="PS50011">
    <property type="entry name" value="PROTEIN_KINASE_DOM"/>
    <property type="match status" value="1"/>
</dbReference>
<dbReference type="PANTHER" id="PTHR27005:SF522">
    <property type="entry name" value="NON-FUNCTIONAL PSEUDOKINASE ZED1-LIKE"/>
    <property type="match status" value="1"/>
</dbReference>
<dbReference type="InterPro" id="IPR054722">
    <property type="entry name" value="PolX-like_BBD"/>
</dbReference>
<dbReference type="Pfam" id="PF22936">
    <property type="entry name" value="Pol_BBD"/>
    <property type="match status" value="1"/>
</dbReference>
<dbReference type="SUPFAM" id="SSF56112">
    <property type="entry name" value="Protein kinase-like (PK-like)"/>
    <property type="match status" value="1"/>
</dbReference>